<dbReference type="EC" id="4.2.2.-" evidence="3"/>
<dbReference type="GO" id="GO:0071555">
    <property type="term" value="P:cell wall organization"/>
    <property type="evidence" value="ECO:0007669"/>
    <property type="project" value="UniProtKB-KW"/>
</dbReference>
<keyword evidence="7" id="KW-1185">Reference proteome</keyword>
<dbReference type="SUPFAM" id="SSF50685">
    <property type="entry name" value="Barwin-like endoglucanases"/>
    <property type="match status" value="1"/>
</dbReference>
<protein>
    <recommendedName>
        <fullName evidence="3">Probable endolytic peptidoglycan transglycosylase RlpA</fullName>
        <ecNumber evidence="3">4.2.2.-</ecNumber>
    </recommendedName>
</protein>
<dbReference type="NCBIfam" id="TIGR00413">
    <property type="entry name" value="rlpA"/>
    <property type="match status" value="1"/>
</dbReference>
<evidence type="ECO:0000256" key="2">
    <source>
        <dbReference type="ARBA" id="ARBA00023316"/>
    </source>
</evidence>
<dbReference type="Proteomes" id="UP000006365">
    <property type="component" value="Chromosome"/>
</dbReference>
<gene>
    <name evidence="3" type="primary">rlpA</name>
    <name evidence="6" type="ordered locus">Despr_1297</name>
</gene>
<accession>A0A7U4DNV3</accession>
<feature type="chain" id="PRO_5031648419" description="Probable endolytic peptidoglycan transglycosylase RlpA" evidence="3">
    <location>
        <begin position="22"/>
        <end position="158"/>
    </location>
</feature>
<sequence length="158" mass="16700" precursor="true">MKTTKLVFMVMIGLAMIEFTAGQSFNIAAAASVKTAKTSLASSKTKAKSTATAAKSKKLMKGVATVYADKFIGRKTASGQRFRQSELTAAHRLLPLGTKVRVTNLRNQKTVEVRINDRGPWAKGRIIDLSAAAAAKVGMAKRGTALVKLEVVSSASSG</sequence>
<dbReference type="InterPro" id="IPR009009">
    <property type="entry name" value="RlpA-like_DPBB"/>
</dbReference>
<dbReference type="Gene3D" id="2.40.40.10">
    <property type="entry name" value="RlpA-like domain"/>
    <property type="match status" value="1"/>
</dbReference>
<dbReference type="PANTHER" id="PTHR34183">
    <property type="entry name" value="ENDOLYTIC PEPTIDOGLYCAN TRANSGLYCOSYLASE RLPA"/>
    <property type="match status" value="1"/>
</dbReference>
<keyword evidence="6" id="KW-0449">Lipoprotein</keyword>
<proteinExistence type="inferred from homology"/>
<evidence type="ECO:0000256" key="4">
    <source>
        <dbReference type="RuleBase" id="RU003495"/>
    </source>
</evidence>
<dbReference type="InterPro" id="IPR034718">
    <property type="entry name" value="RlpA"/>
</dbReference>
<dbReference type="Pfam" id="PF03330">
    <property type="entry name" value="DPBB_1"/>
    <property type="match status" value="1"/>
</dbReference>
<dbReference type="AlphaFoldDB" id="A0A7U4DNV3"/>
<dbReference type="KEGG" id="dpr:Despr_1297"/>
<keyword evidence="1 3" id="KW-0456">Lyase</keyword>
<organism evidence="6 7">
    <name type="scientific">Desulfobulbus propionicus (strain ATCC 33891 / DSM 2032 / VKM B-1956 / 1pr3)</name>
    <dbReference type="NCBI Taxonomy" id="577650"/>
    <lineage>
        <taxon>Bacteria</taxon>
        <taxon>Pseudomonadati</taxon>
        <taxon>Thermodesulfobacteriota</taxon>
        <taxon>Desulfobulbia</taxon>
        <taxon>Desulfobulbales</taxon>
        <taxon>Desulfobulbaceae</taxon>
        <taxon>Desulfobulbus</taxon>
    </lineage>
</organism>
<dbReference type="HAMAP" id="MF_02071">
    <property type="entry name" value="RlpA"/>
    <property type="match status" value="1"/>
</dbReference>
<evidence type="ECO:0000259" key="5">
    <source>
        <dbReference type="Pfam" id="PF03330"/>
    </source>
</evidence>
<dbReference type="PANTHER" id="PTHR34183:SF8">
    <property type="entry name" value="ENDOLYTIC PEPTIDOGLYCAN TRANSGLYCOSYLASE RLPA-RELATED"/>
    <property type="match status" value="1"/>
</dbReference>
<comment type="similarity">
    <text evidence="3 4">Belongs to the RlpA family.</text>
</comment>
<dbReference type="GO" id="GO:0000270">
    <property type="term" value="P:peptidoglycan metabolic process"/>
    <property type="evidence" value="ECO:0007669"/>
    <property type="project" value="UniProtKB-UniRule"/>
</dbReference>
<dbReference type="InterPro" id="IPR012997">
    <property type="entry name" value="RplA"/>
</dbReference>
<reference evidence="6 7" key="1">
    <citation type="journal article" date="2011" name="Stand. Genomic Sci.">
        <title>Complete genome sequence of Desulfobulbus propionicus type strain (1pr3).</title>
        <authorList>
            <person name="Pagani I."/>
            <person name="Lapidus A."/>
            <person name="Nolan M."/>
            <person name="Lucas S."/>
            <person name="Hammon N."/>
            <person name="Deshpande S."/>
            <person name="Cheng J.F."/>
            <person name="Chertkov O."/>
            <person name="Davenport K."/>
            <person name="Tapia R."/>
            <person name="Han C."/>
            <person name="Goodwin L."/>
            <person name="Pitluck S."/>
            <person name="Liolios K."/>
            <person name="Mavromatis K."/>
            <person name="Ivanova N."/>
            <person name="Mikhailova N."/>
            <person name="Pati A."/>
            <person name="Chen A."/>
            <person name="Palaniappan K."/>
            <person name="Land M."/>
            <person name="Hauser L."/>
            <person name="Chang Y.J."/>
            <person name="Jeffries C.D."/>
            <person name="Detter J.C."/>
            <person name="Brambilla E."/>
            <person name="Kannan K.P."/>
            <person name="Djao O.D."/>
            <person name="Rohde M."/>
            <person name="Pukall R."/>
            <person name="Spring S."/>
            <person name="Goker M."/>
            <person name="Sikorski J."/>
            <person name="Woyke T."/>
            <person name="Bristow J."/>
            <person name="Eisen J.A."/>
            <person name="Markowitz V."/>
            <person name="Hugenholtz P."/>
            <person name="Kyrpides N.C."/>
            <person name="Klenk H.P."/>
        </authorList>
    </citation>
    <scope>NUCLEOTIDE SEQUENCE [LARGE SCALE GENOMIC DNA]</scope>
    <source>
        <strain evidence="7">ATCC 33891 / DSM 2032 / 1pr3</strain>
    </source>
</reference>
<evidence type="ECO:0000313" key="7">
    <source>
        <dbReference type="Proteomes" id="UP000006365"/>
    </source>
</evidence>
<evidence type="ECO:0000256" key="3">
    <source>
        <dbReference type="HAMAP-Rule" id="MF_02071"/>
    </source>
</evidence>
<dbReference type="CDD" id="cd22268">
    <property type="entry name" value="DPBB_RlpA-like"/>
    <property type="match status" value="1"/>
</dbReference>
<keyword evidence="3" id="KW-0732">Signal</keyword>
<dbReference type="EMBL" id="CP002364">
    <property type="protein sequence ID" value="ADW17461.1"/>
    <property type="molecule type" value="Genomic_DNA"/>
</dbReference>
<evidence type="ECO:0000256" key="1">
    <source>
        <dbReference type="ARBA" id="ARBA00023239"/>
    </source>
</evidence>
<dbReference type="InterPro" id="IPR036908">
    <property type="entry name" value="RlpA-like_sf"/>
</dbReference>
<feature type="domain" description="RlpA-like protein double-psi beta-barrel" evidence="5">
    <location>
        <begin position="61"/>
        <end position="148"/>
    </location>
</feature>
<feature type="signal peptide" evidence="3">
    <location>
        <begin position="1"/>
        <end position="21"/>
    </location>
</feature>
<keyword evidence="2 3" id="KW-0961">Cell wall biogenesis/degradation</keyword>
<evidence type="ECO:0000313" key="6">
    <source>
        <dbReference type="EMBL" id="ADW17461.1"/>
    </source>
</evidence>
<comment type="function">
    <text evidence="3">Lytic transglycosylase with a strong preference for naked glycan strands that lack stem peptides.</text>
</comment>
<dbReference type="GO" id="GO:0008932">
    <property type="term" value="F:lytic endotransglycosylase activity"/>
    <property type="evidence" value="ECO:0007669"/>
    <property type="project" value="UniProtKB-UniRule"/>
</dbReference>
<name>A0A7U4DNV3_DESPD</name>